<dbReference type="CDD" id="cd06173">
    <property type="entry name" value="MFS_MefA_like"/>
    <property type="match status" value="1"/>
</dbReference>
<dbReference type="InterPro" id="IPR011701">
    <property type="entry name" value="MFS"/>
</dbReference>
<dbReference type="PANTHER" id="PTHR23513:SF6">
    <property type="entry name" value="MAJOR FACILITATOR SUPERFAMILY ASSOCIATED DOMAIN-CONTAINING PROTEIN"/>
    <property type="match status" value="1"/>
</dbReference>
<accession>A0ABW7XLT0</accession>
<feature type="transmembrane region" description="Helical" evidence="6">
    <location>
        <begin position="12"/>
        <end position="38"/>
    </location>
</feature>
<feature type="transmembrane region" description="Helical" evidence="6">
    <location>
        <begin position="102"/>
        <end position="124"/>
    </location>
</feature>
<organism evidence="7 8">
    <name type="scientific">Promicromonospora kroppenstedtii</name>
    <dbReference type="NCBI Taxonomy" id="440482"/>
    <lineage>
        <taxon>Bacteria</taxon>
        <taxon>Bacillati</taxon>
        <taxon>Actinomycetota</taxon>
        <taxon>Actinomycetes</taxon>
        <taxon>Micrococcales</taxon>
        <taxon>Promicromonosporaceae</taxon>
        <taxon>Promicromonospora</taxon>
    </lineage>
</organism>
<dbReference type="InterPro" id="IPR036259">
    <property type="entry name" value="MFS_trans_sf"/>
</dbReference>
<evidence type="ECO:0000256" key="3">
    <source>
        <dbReference type="ARBA" id="ARBA00022692"/>
    </source>
</evidence>
<keyword evidence="3 6" id="KW-0812">Transmembrane</keyword>
<dbReference type="Proteomes" id="UP001611580">
    <property type="component" value="Unassembled WGS sequence"/>
</dbReference>
<comment type="subcellular location">
    <subcellularLocation>
        <location evidence="1">Cell membrane</location>
        <topology evidence="1">Multi-pass membrane protein</topology>
    </subcellularLocation>
</comment>
<evidence type="ECO:0000256" key="5">
    <source>
        <dbReference type="ARBA" id="ARBA00023136"/>
    </source>
</evidence>
<feature type="transmembrane region" description="Helical" evidence="6">
    <location>
        <begin position="312"/>
        <end position="330"/>
    </location>
</feature>
<feature type="transmembrane region" description="Helical" evidence="6">
    <location>
        <begin position="226"/>
        <end position="247"/>
    </location>
</feature>
<comment type="caution">
    <text evidence="7">The sequence shown here is derived from an EMBL/GenBank/DDBJ whole genome shotgun (WGS) entry which is preliminary data.</text>
</comment>
<protein>
    <submittedName>
        <fullName evidence="7">MFS transporter</fullName>
    </submittedName>
</protein>
<feature type="transmembrane region" description="Helical" evidence="6">
    <location>
        <begin position="259"/>
        <end position="281"/>
    </location>
</feature>
<evidence type="ECO:0000313" key="8">
    <source>
        <dbReference type="Proteomes" id="UP001611580"/>
    </source>
</evidence>
<dbReference type="RefSeq" id="WP_397405449.1">
    <property type="nucleotide sequence ID" value="NZ_JBIRYI010000009.1"/>
</dbReference>
<keyword evidence="8" id="KW-1185">Reference proteome</keyword>
<feature type="transmembrane region" description="Helical" evidence="6">
    <location>
        <begin position="145"/>
        <end position="165"/>
    </location>
</feature>
<dbReference type="EMBL" id="JBIRYI010000009">
    <property type="protein sequence ID" value="MFI2488265.1"/>
    <property type="molecule type" value="Genomic_DNA"/>
</dbReference>
<proteinExistence type="predicted"/>
<keyword evidence="5 6" id="KW-0472">Membrane</keyword>
<evidence type="ECO:0000313" key="7">
    <source>
        <dbReference type="EMBL" id="MFI2488265.1"/>
    </source>
</evidence>
<keyword evidence="2" id="KW-1003">Cell membrane</keyword>
<evidence type="ECO:0000256" key="6">
    <source>
        <dbReference type="SAM" id="Phobius"/>
    </source>
</evidence>
<dbReference type="Gene3D" id="1.20.1250.20">
    <property type="entry name" value="MFS general substrate transporter like domains"/>
    <property type="match status" value="1"/>
</dbReference>
<evidence type="ECO:0000256" key="1">
    <source>
        <dbReference type="ARBA" id="ARBA00004651"/>
    </source>
</evidence>
<feature type="transmembrane region" description="Helical" evidence="6">
    <location>
        <begin position="77"/>
        <end position="96"/>
    </location>
</feature>
<feature type="transmembrane region" description="Helical" evidence="6">
    <location>
        <begin position="44"/>
        <end position="65"/>
    </location>
</feature>
<feature type="transmembrane region" description="Helical" evidence="6">
    <location>
        <begin position="288"/>
        <end position="306"/>
    </location>
</feature>
<feature type="transmembrane region" description="Helical" evidence="6">
    <location>
        <begin position="380"/>
        <end position="399"/>
    </location>
</feature>
<evidence type="ECO:0000256" key="4">
    <source>
        <dbReference type="ARBA" id="ARBA00022989"/>
    </source>
</evidence>
<reference evidence="7 8" key="1">
    <citation type="submission" date="2024-10" db="EMBL/GenBank/DDBJ databases">
        <title>The Natural Products Discovery Center: Release of the First 8490 Sequenced Strains for Exploring Actinobacteria Biosynthetic Diversity.</title>
        <authorList>
            <person name="Kalkreuter E."/>
            <person name="Kautsar S.A."/>
            <person name="Yang D."/>
            <person name="Bader C.D."/>
            <person name="Teijaro C.N."/>
            <person name="Fluegel L."/>
            <person name="Davis C.M."/>
            <person name="Simpson J.R."/>
            <person name="Lauterbach L."/>
            <person name="Steele A.D."/>
            <person name="Gui C."/>
            <person name="Meng S."/>
            <person name="Li G."/>
            <person name="Viehrig K."/>
            <person name="Ye F."/>
            <person name="Su P."/>
            <person name="Kiefer A.F."/>
            <person name="Nichols A."/>
            <person name="Cepeda A.J."/>
            <person name="Yan W."/>
            <person name="Fan B."/>
            <person name="Jiang Y."/>
            <person name="Adhikari A."/>
            <person name="Zheng C.-J."/>
            <person name="Schuster L."/>
            <person name="Cowan T.M."/>
            <person name="Smanski M.J."/>
            <person name="Chevrette M.G."/>
            <person name="De Carvalho L.P.S."/>
            <person name="Shen B."/>
        </authorList>
    </citation>
    <scope>NUCLEOTIDE SEQUENCE [LARGE SCALE GENOMIC DNA]</scope>
    <source>
        <strain evidence="7 8">NPDC019481</strain>
    </source>
</reference>
<sequence length="413" mass="43069">MTRRSLARDRNFVVFWGTQTFSVLGDSFSVIAFPLLMLEATGSLVQMGLLTSVMAVGSLSMGLVGGAIVDRFDRRRLLIACDVARLLLFAAVPVVWAIDPQVWLLFVVAGVASVFGQLFQITYITAVPNLVGRDRVAEANGKLQATASLASIGGPALAGLVAAALGVTAAIAIDAATFGISALGLLAVRLTRTAPTASDRAGLGRDLRTGFVTGARFLWRHPVLRVLTVFLTITTFVTLGLTDVIIYQVRHGLGQSETVVGYVMAAAGVGTCVAAAMSAWLRRKLGFGALWLGAMTLCGTAAAVLALSQDVLVIGVAVLAFWFGLMLAAVSSMSLRQMVTPDALLGRVTAAFWTIHHSLAPLGAAALTASAARFGASRPLLAVAVIYLGVVAVASFSPIRGRNPEAVPLPPAR</sequence>
<keyword evidence="4 6" id="KW-1133">Transmembrane helix</keyword>
<evidence type="ECO:0000256" key="2">
    <source>
        <dbReference type="ARBA" id="ARBA00022475"/>
    </source>
</evidence>
<dbReference type="PANTHER" id="PTHR23513">
    <property type="entry name" value="INTEGRAL MEMBRANE EFFLUX PROTEIN-RELATED"/>
    <property type="match status" value="1"/>
</dbReference>
<gene>
    <name evidence="7" type="ORF">ACH47X_15220</name>
</gene>
<dbReference type="SUPFAM" id="SSF103473">
    <property type="entry name" value="MFS general substrate transporter"/>
    <property type="match status" value="1"/>
</dbReference>
<name>A0ABW7XLT0_9MICO</name>
<feature type="transmembrane region" description="Helical" evidence="6">
    <location>
        <begin position="171"/>
        <end position="190"/>
    </location>
</feature>
<dbReference type="Pfam" id="PF07690">
    <property type="entry name" value="MFS_1"/>
    <property type="match status" value="1"/>
</dbReference>